<organism evidence="1 2">
    <name type="scientific">Trifolium medium</name>
    <dbReference type="NCBI Taxonomy" id="97028"/>
    <lineage>
        <taxon>Eukaryota</taxon>
        <taxon>Viridiplantae</taxon>
        <taxon>Streptophyta</taxon>
        <taxon>Embryophyta</taxon>
        <taxon>Tracheophyta</taxon>
        <taxon>Spermatophyta</taxon>
        <taxon>Magnoliopsida</taxon>
        <taxon>eudicotyledons</taxon>
        <taxon>Gunneridae</taxon>
        <taxon>Pentapetalae</taxon>
        <taxon>rosids</taxon>
        <taxon>fabids</taxon>
        <taxon>Fabales</taxon>
        <taxon>Fabaceae</taxon>
        <taxon>Papilionoideae</taxon>
        <taxon>50 kb inversion clade</taxon>
        <taxon>NPAAA clade</taxon>
        <taxon>Hologalegina</taxon>
        <taxon>IRL clade</taxon>
        <taxon>Trifolieae</taxon>
        <taxon>Trifolium</taxon>
    </lineage>
</organism>
<reference evidence="1 2" key="1">
    <citation type="journal article" date="2018" name="Front. Plant Sci.">
        <title>Red Clover (Trifolium pratense) and Zigzag Clover (T. medium) - A Picture of Genomic Similarities and Differences.</title>
        <authorList>
            <person name="Dluhosova J."/>
            <person name="Istvanek J."/>
            <person name="Nedelnik J."/>
            <person name="Repkova J."/>
        </authorList>
    </citation>
    <scope>NUCLEOTIDE SEQUENCE [LARGE SCALE GENOMIC DNA]</scope>
    <source>
        <strain evidence="2">cv. 10/8</strain>
        <tissue evidence="1">Leaf</tissue>
    </source>
</reference>
<name>A0A392RKY9_9FABA</name>
<dbReference type="EMBL" id="LXQA010236780">
    <property type="protein sequence ID" value="MCI36724.1"/>
    <property type="molecule type" value="Genomic_DNA"/>
</dbReference>
<protein>
    <submittedName>
        <fullName evidence="1">Gamma-tubulin complex component 2-like</fullName>
    </submittedName>
</protein>
<dbReference type="AlphaFoldDB" id="A0A392RKY9"/>
<evidence type="ECO:0000313" key="2">
    <source>
        <dbReference type="Proteomes" id="UP000265520"/>
    </source>
</evidence>
<feature type="non-terminal residue" evidence="1">
    <location>
        <position position="1"/>
    </location>
</feature>
<sequence>GDFLVHFMDIARDELAKKPDEVSVEKLQV</sequence>
<comment type="caution">
    <text evidence="1">The sequence shown here is derived from an EMBL/GenBank/DDBJ whole genome shotgun (WGS) entry which is preliminary data.</text>
</comment>
<proteinExistence type="predicted"/>
<dbReference type="Proteomes" id="UP000265520">
    <property type="component" value="Unassembled WGS sequence"/>
</dbReference>
<evidence type="ECO:0000313" key="1">
    <source>
        <dbReference type="EMBL" id="MCI36724.1"/>
    </source>
</evidence>
<accession>A0A392RKY9</accession>
<keyword evidence="2" id="KW-1185">Reference proteome</keyword>